<dbReference type="PANTHER" id="PTHR24359">
    <property type="entry name" value="SERINE/THREONINE-PROTEIN KINASE SBK1"/>
    <property type="match status" value="1"/>
</dbReference>
<dbReference type="PROSITE" id="PS50011">
    <property type="entry name" value="PROTEIN_KINASE_DOM"/>
    <property type="match status" value="1"/>
</dbReference>
<dbReference type="Gene3D" id="1.10.510.10">
    <property type="entry name" value="Transferase(Phosphotransferase) domain 1"/>
    <property type="match status" value="1"/>
</dbReference>
<keyword evidence="2" id="KW-0812">Transmembrane</keyword>
<dbReference type="InterPro" id="IPR058257">
    <property type="entry name" value="CorA-like_dom"/>
</dbReference>
<feature type="transmembrane region" description="Helical" evidence="2">
    <location>
        <begin position="550"/>
        <end position="570"/>
    </location>
</feature>
<dbReference type="GO" id="GO:0005524">
    <property type="term" value="F:ATP binding"/>
    <property type="evidence" value="ECO:0007669"/>
    <property type="project" value="InterPro"/>
</dbReference>
<accession>A0A4E9EIQ0</accession>
<evidence type="ECO:0000256" key="2">
    <source>
        <dbReference type="SAM" id="Phobius"/>
    </source>
</evidence>
<dbReference type="GO" id="GO:0004674">
    <property type="term" value="F:protein serine/threonine kinase activity"/>
    <property type="evidence" value="ECO:0007669"/>
    <property type="project" value="TreeGrafter"/>
</dbReference>
<organism evidence="3">
    <name type="scientific">Gibberella zeae</name>
    <name type="common">Wheat head blight fungus</name>
    <name type="synonym">Fusarium graminearum</name>
    <dbReference type="NCBI Taxonomy" id="5518"/>
    <lineage>
        <taxon>Eukaryota</taxon>
        <taxon>Fungi</taxon>
        <taxon>Dikarya</taxon>
        <taxon>Ascomycota</taxon>
        <taxon>Pezizomycotina</taxon>
        <taxon>Sordariomycetes</taxon>
        <taxon>Hypocreomycetidae</taxon>
        <taxon>Hypocreales</taxon>
        <taxon>Nectriaceae</taxon>
        <taxon>Fusarium</taxon>
    </lineage>
</organism>
<dbReference type="SMART" id="SM00220">
    <property type="entry name" value="S_TKc"/>
    <property type="match status" value="1"/>
</dbReference>
<keyword evidence="2" id="KW-0472">Membrane</keyword>
<feature type="region of interest" description="Disordered" evidence="1">
    <location>
        <begin position="1093"/>
        <end position="1155"/>
    </location>
</feature>
<evidence type="ECO:0000256" key="1">
    <source>
        <dbReference type="SAM" id="MobiDB-lite"/>
    </source>
</evidence>
<protein>
    <submittedName>
        <fullName evidence="3">Uncharacterized protein</fullName>
    </submittedName>
</protein>
<dbReference type="InterPro" id="IPR011009">
    <property type="entry name" value="Kinase-like_dom_sf"/>
</dbReference>
<feature type="compositionally biased region" description="Polar residues" evidence="1">
    <location>
        <begin position="1093"/>
        <end position="1112"/>
    </location>
</feature>
<dbReference type="InterPro" id="IPR000719">
    <property type="entry name" value="Prot_kinase_dom"/>
</dbReference>
<feature type="compositionally biased region" description="Low complexity" evidence="1">
    <location>
        <begin position="1123"/>
        <end position="1134"/>
    </location>
</feature>
<sequence>MHEVEYTDYKLFPAAFEAWLRAKFDDPTITVELLIKSKSRLFDAEKEEVAILEFGEREQKHDQTTFTSPAGLQKHFLQNREDPHSCMIFLESSDSRAPLNCSYESFVYLSSFYQIPASFLDFISSFGFTKEPKDYHLTGFSGFDTLDKPTDDLVQIPRLGRSGCVHGTQYLLRSVEQSTGPMGETTWNIRQMAVHHQYDLITGKALWLTVKTNSLMQEMIKEAIVEDPSLSPTPAEGLSKSFAATLLTHLIHLQWCDESWRLCINDFEERIRTVLSKAKTARVHQQSGIHTTVKRALTGKSNTNADDGLEKQAPFKKTRLQFNKNGWEALTSYLCLTPTTGNTSEPVPREKEMVKEGVSNQLKSLIVLDTFSINEAQKLHDIGEHLENFRLVLKLNRQTLRDITEHYQDLESRDAFPSQIKIPCKAELASFTRHVERIRKNLEIRVTQIESLIAWLNEGKVLFDGILQYRNTQVSHIFTESSHIQSEKMEKIAYKTEKETISMHVITCVTLAFLPGTFVAAFFQSGLVEINQAASGVRGAVTFHSGAFKLFASICFPLMFITFVLWILLFQYLARRARRREEQGKVRGHHAHTTNMTSHLLVRFRDYVNEHVELGINGGDETVPYIAPSKLKNYWSEKRVDAILNGYRPPIPHSSDLIIKKHLQIFSILVYIDHPQEISWFCSNIKDRNDNHLPFDGVELPRNCPWTEEFLRYQWKFHPLVFTPDSIYKRTISPRMILPVTYDKQLSERRGGCHGAKLWKVQVHNACNSITPEVITPFTFNNCLAANSQKNEPVVFKVFEGTDADDLYTAETNVYSKLRSKDFKQITKNFACFSFQGKQKSIMVLEYAAGGSLLDFLRATALPESPDDFYLLWTRLLKLLDGLEILHNLYRPDGPLNWTLAGVHQDIQPANILVFPQKNQVSPFDVKFKLTDFGLAEIGRVSNFGGTMVTENRGNRMYIAPESYPNFSVQELVKTDLPPTTDIWALGAVFSDVLVWSINGESGREKYRQRRKEEISRQRHMKAADYDACFHDGVDRLSAVDDFHNLALQDTRVRDKISPYISHLILDKMLRLVVVRETAMSIRMRADRDMKELQNNMESPSVSPPTDRSLQQRPPEPRPPVKRPVTTPVPARPVLSPLTTTTPFQDLQPVPPGTILYRTSFQQSPVGIESPARGTSQEIPQPPERKVTVDMVYSMLEKKDKLSSIVSSISTRADKLPDVMDLPGMEEARSKIRETRGRDQIMVIDNFSSMSCHKQQVMKTARVVGYVAKVADDNGMELYAASEVAQNPLRCKNSSKIEKGIKEMKTVSGTCDMRRCLDMILDRVLVGDKVKPTGIYIYTDGIWELGADRVQFTIQRAIDHLIKCHQPSTTIMFQFIQFGRDSQGSKRLEYLDDECTKQYGGEEYDIVDTKHCDDHVPNIVIGSISRYSDGRSFRRIQV</sequence>
<dbReference type="PANTHER" id="PTHR24359:SF1">
    <property type="entry name" value="INHIBITOR OF NUCLEAR FACTOR KAPPA-B KINASE EPSILON SUBUNIT HOMOLOG 1-RELATED"/>
    <property type="match status" value="1"/>
</dbReference>
<gene>
    <name evidence="3" type="ORF">FUG_LOCUS477741</name>
</gene>
<dbReference type="Pfam" id="PF26616">
    <property type="entry name" value="CorA-like"/>
    <property type="match status" value="1"/>
</dbReference>
<evidence type="ECO:0000313" key="3">
    <source>
        <dbReference type="EMBL" id="VIO62802.1"/>
    </source>
</evidence>
<dbReference type="Pfam" id="PF00069">
    <property type="entry name" value="Pkinase"/>
    <property type="match status" value="1"/>
</dbReference>
<proteinExistence type="predicted"/>
<reference evidence="3" key="1">
    <citation type="submission" date="2019-04" db="EMBL/GenBank/DDBJ databases">
        <authorList>
            <person name="Melise S."/>
            <person name="Noan J."/>
            <person name="Okalmin O."/>
        </authorList>
    </citation>
    <scope>NUCLEOTIDE SEQUENCE</scope>
    <source>
        <strain evidence="3">FN9</strain>
    </source>
</reference>
<dbReference type="SUPFAM" id="SSF56112">
    <property type="entry name" value="Protein kinase-like (PK-like)"/>
    <property type="match status" value="1"/>
</dbReference>
<feature type="transmembrane region" description="Helical" evidence="2">
    <location>
        <begin position="501"/>
        <end position="523"/>
    </location>
</feature>
<keyword evidence="2" id="KW-1133">Transmembrane helix</keyword>
<dbReference type="EMBL" id="CAAKMV010000163">
    <property type="protein sequence ID" value="VIO62802.1"/>
    <property type="molecule type" value="Genomic_DNA"/>
</dbReference>
<name>A0A4E9EIQ0_GIBZA</name>